<dbReference type="InterPro" id="IPR005148">
    <property type="entry name" value="Arg-tRNA-synth_N"/>
</dbReference>
<dbReference type="NCBIfam" id="TIGR00456">
    <property type="entry name" value="argS"/>
    <property type="match status" value="1"/>
</dbReference>
<dbReference type="InterPro" id="IPR009080">
    <property type="entry name" value="tRNAsynth_Ia_anticodon-bd"/>
</dbReference>
<comment type="similarity">
    <text evidence="1 9 10">Belongs to the class-I aminoacyl-tRNA synthetase family.</text>
</comment>
<dbReference type="SUPFAM" id="SSF52374">
    <property type="entry name" value="Nucleotidylyl transferase"/>
    <property type="match status" value="1"/>
</dbReference>
<protein>
    <recommendedName>
        <fullName evidence="9">Arginine--tRNA ligase</fullName>
        <ecNumber evidence="9">6.1.1.19</ecNumber>
    </recommendedName>
    <alternativeName>
        <fullName evidence="9">Arginyl-tRNA synthetase</fullName>
        <shortName evidence="9">ArgRS</shortName>
    </alternativeName>
</protein>
<keyword evidence="4 9" id="KW-0547">Nucleotide-binding</keyword>
<evidence type="ECO:0000256" key="9">
    <source>
        <dbReference type="HAMAP-Rule" id="MF_00123"/>
    </source>
</evidence>
<proteinExistence type="inferred from homology"/>
<dbReference type="Proteomes" id="UP001596203">
    <property type="component" value="Unassembled WGS sequence"/>
</dbReference>
<comment type="catalytic activity">
    <reaction evidence="8 9">
        <text>tRNA(Arg) + L-arginine + ATP = L-arginyl-tRNA(Arg) + AMP + diphosphate</text>
        <dbReference type="Rhea" id="RHEA:20301"/>
        <dbReference type="Rhea" id="RHEA-COMP:9658"/>
        <dbReference type="Rhea" id="RHEA-COMP:9673"/>
        <dbReference type="ChEBI" id="CHEBI:30616"/>
        <dbReference type="ChEBI" id="CHEBI:32682"/>
        <dbReference type="ChEBI" id="CHEBI:33019"/>
        <dbReference type="ChEBI" id="CHEBI:78442"/>
        <dbReference type="ChEBI" id="CHEBI:78513"/>
        <dbReference type="ChEBI" id="CHEBI:456215"/>
        <dbReference type="EC" id="6.1.1.19"/>
    </reaction>
</comment>
<dbReference type="GO" id="GO:0004814">
    <property type="term" value="F:arginine-tRNA ligase activity"/>
    <property type="evidence" value="ECO:0007669"/>
    <property type="project" value="UniProtKB-EC"/>
</dbReference>
<dbReference type="RefSeq" id="WP_377416019.1">
    <property type="nucleotide sequence ID" value="NZ_JBHSPR010000001.1"/>
</dbReference>
<dbReference type="Pfam" id="PF05746">
    <property type="entry name" value="DALR_1"/>
    <property type="match status" value="1"/>
</dbReference>
<keyword evidence="14" id="KW-1185">Reference proteome</keyword>
<evidence type="ECO:0000256" key="7">
    <source>
        <dbReference type="ARBA" id="ARBA00023146"/>
    </source>
</evidence>
<dbReference type="Gene3D" id="3.30.1360.70">
    <property type="entry name" value="Arginyl tRNA synthetase N-terminal domain"/>
    <property type="match status" value="1"/>
</dbReference>
<dbReference type="SUPFAM" id="SSF55190">
    <property type="entry name" value="Arginyl-tRNA synthetase (ArgRS), N-terminal 'additional' domain"/>
    <property type="match status" value="1"/>
</dbReference>
<evidence type="ECO:0000313" key="13">
    <source>
        <dbReference type="EMBL" id="MFC6014647.1"/>
    </source>
</evidence>
<keyword evidence="2 9" id="KW-0963">Cytoplasm</keyword>
<evidence type="ECO:0000256" key="5">
    <source>
        <dbReference type="ARBA" id="ARBA00022840"/>
    </source>
</evidence>
<keyword evidence="3 9" id="KW-0436">Ligase</keyword>
<reference evidence="14" key="1">
    <citation type="journal article" date="2019" name="Int. J. Syst. Evol. Microbiol.">
        <title>The Global Catalogue of Microorganisms (GCM) 10K type strain sequencing project: providing services to taxonomists for standard genome sequencing and annotation.</title>
        <authorList>
            <consortium name="The Broad Institute Genomics Platform"/>
            <consortium name="The Broad Institute Genome Sequencing Center for Infectious Disease"/>
            <person name="Wu L."/>
            <person name="Ma J."/>
        </authorList>
    </citation>
    <scope>NUCLEOTIDE SEQUENCE [LARGE SCALE GENOMIC DNA]</scope>
    <source>
        <strain evidence="14">ZS-35-S2</strain>
    </source>
</reference>
<dbReference type="PRINTS" id="PR01038">
    <property type="entry name" value="TRNASYNTHARG"/>
</dbReference>
<evidence type="ECO:0000256" key="2">
    <source>
        <dbReference type="ARBA" id="ARBA00022490"/>
    </source>
</evidence>
<name>A0ABW1K0A6_9ACTN</name>
<accession>A0ABW1K0A6</accession>
<dbReference type="Pfam" id="PF00750">
    <property type="entry name" value="tRNA-synt_1d"/>
    <property type="match status" value="1"/>
</dbReference>
<comment type="caution">
    <text evidence="13">The sequence shown here is derived from an EMBL/GenBank/DDBJ whole genome shotgun (WGS) entry which is preliminary data.</text>
</comment>
<dbReference type="Gene3D" id="3.40.50.620">
    <property type="entry name" value="HUPs"/>
    <property type="match status" value="1"/>
</dbReference>
<evidence type="ECO:0000256" key="10">
    <source>
        <dbReference type="RuleBase" id="RU363038"/>
    </source>
</evidence>
<dbReference type="HAMAP" id="MF_00123">
    <property type="entry name" value="Arg_tRNA_synth"/>
    <property type="match status" value="1"/>
</dbReference>
<dbReference type="InterPro" id="IPR014729">
    <property type="entry name" value="Rossmann-like_a/b/a_fold"/>
</dbReference>
<keyword evidence="7 9" id="KW-0030">Aminoacyl-tRNA synthetase</keyword>
<dbReference type="CDD" id="cd07956">
    <property type="entry name" value="Anticodon_Ia_Arg"/>
    <property type="match status" value="1"/>
</dbReference>
<feature type="short sequence motif" description="'HIGH' region" evidence="9">
    <location>
        <begin position="119"/>
        <end position="129"/>
    </location>
</feature>
<dbReference type="SMART" id="SM00836">
    <property type="entry name" value="DALR_1"/>
    <property type="match status" value="1"/>
</dbReference>
<dbReference type="EMBL" id="JBHSPR010000001">
    <property type="protein sequence ID" value="MFC6014647.1"/>
    <property type="molecule type" value="Genomic_DNA"/>
</dbReference>
<dbReference type="SUPFAM" id="SSF47323">
    <property type="entry name" value="Anticodon-binding domain of a subclass of class I aminoacyl-tRNA synthetases"/>
    <property type="match status" value="1"/>
</dbReference>
<dbReference type="PANTHER" id="PTHR11956:SF5">
    <property type="entry name" value="ARGININE--TRNA LIGASE, CYTOPLASMIC"/>
    <property type="match status" value="1"/>
</dbReference>
<dbReference type="EC" id="6.1.1.19" evidence="9"/>
<evidence type="ECO:0000256" key="8">
    <source>
        <dbReference type="ARBA" id="ARBA00049339"/>
    </source>
</evidence>
<feature type="domain" description="DALR anticodon binding" evidence="11">
    <location>
        <begin position="458"/>
        <end position="582"/>
    </location>
</feature>
<evidence type="ECO:0000256" key="6">
    <source>
        <dbReference type="ARBA" id="ARBA00022917"/>
    </source>
</evidence>
<feature type="domain" description="Arginyl tRNA synthetase N-terminal" evidence="12">
    <location>
        <begin position="1"/>
        <end position="83"/>
    </location>
</feature>
<evidence type="ECO:0000256" key="3">
    <source>
        <dbReference type="ARBA" id="ARBA00022598"/>
    </source>
</evidence>
<evidence type="ECO:0000259" key="12">
    <source>
        <dbReference type="SMART" id="SM01016"/>
    </source>
</evidence>
<evidence type="ECO:0000256" key="1">
    <source>
        <dbReference type="ARBA" id="ARBA00005594"/>
    </source>
</evidence>
<dbReference type="InterPro" id="IPR008909">
    <property type="entry name" value="DALR_anticod-bd"/>
</dbReference>
<dbReference type="PANTHER" id="PTHR11956">
    <property type="entry name" value="ARGINYL-TRNA SYNTHETASE"/>
    <property type="match status" value="1"/>
</dbReference>
<dbReference type="InterPro" id="IPR036695">
    <property type="entry name" value="Arg-tRNA-synth_N_sf"/>
</dbReference>
<comment type="subunit">
    <text evidence="9">Monomer.</text>
</comment>
<keyword evidence="5 9" id="KW-0067">ATP-binding</keyword>
<evidence type="ECO:0000313" key="14">
    <source>
        <dbReference type="Proteomes" id="UP001596203"/>
    </source>
</evidence>
<dbReference type="InterPro" id="IPR035684">
    <property type="entry name" value="ArgRS_core"/>
</dbReference>
<sequence>MNLKNLLTEQLAEAFAAVAGEPVDPVVRRSRHADFQAEGALALARRLGRPPREITAEVLDRAVLTDLCSAAQVSGPGFVNLTVADDLLGSLLSGMAADSRLGAAPADAPETVLVDYSGPNVAKEMHVGHLRSSIIGDATVRLLDWLGHRVIKANHLGDWGTPFGLLIEHLLDLGESSAAHELSIGDLDSFYKAARVKFTADEAFRQRARQRVVALQSGDEETLRLWRLLVAESESYFLAVYDRLGVLLTKQDFVGESHYNKMLGPVTDELDRLGLVTDSGDAACVFPAGFVGRDGEPLPLIVRKRDGGYGYPATDLAAIRYRLQDLGVTRLLYVVGLPQRQHFEMVYAVARQAGWLRPPARAEFVGFGSVLGPNGKMLASRAGDSVKLVNLLDEAVARAGDLARQKNPDLDPATVAEVARAVGIGAVKYADLSNDRTRDYVFDWDRMLALNGNTAPYLQYAHARIQSIFRRAAGTPTGGGSSGGAAPGGGPISVTEPAERALALELLDFGAVIGTVEQNLEFHRLAGHLHAVAVAFNGFFEHCPVLRADPQVRDNRLALCDLTARVLRQGLYLLGIAAPNRM</sequence>
<dbReference type="InterPro" id="IPR001278">
    <property type="entry name" value="Arg-tRNA-ligase"/>
</dbReference>
<keyword evidence="6 9" id="KW-0648">Protein biosynthesis</keyword>
<dbReference type="Pfam" id="PF03485">
    <property type="entry name" value="Arg_tRNA_synt_N"/>
    <property type="match status" value="1"/>
</dbReference>
<dbReference type="PROSITE" id="PS00178">
    <property type="entry name" value="AA_TRNA_LIGASE_I"/>
    <property type="match status" value="1"/>
</dbReference>
<evidence type="ECO:0000256" key="4">
    <source>
        <dbReference type="ARBA" id="ARBA00022741"/>
    </source>
</evidence>
<gene>
    <name evidence="9 13" type="primary">argS</name>
    <name evidence="13" type="ORF">ACFP2T_00350</name>
</gene>
<comment type="subcellular location">
    <subcellularLocation>
        <location evidence="9">Cytoplasm</location>
    </subcellularLocation>
</comment>
<evidence type="ECO:0000259" key="11">
    <source>
        <dbReference type="SMART" id="SM00836"/>
    </source>
</evidence>
<organism evidence="13 14">
    <name type="scientific">Plantactinospora solaniradicis</name>
    <dbReference type="NCBI Taxonomy" id="1723736"/>
    <lineage>
        <taxon>Bacteria</taxon>
        <taxon>Bacillati</taxon>
        <taxon>Actinomycetota</taxon>
        <taxon>Actinomycetes</taxon>
        <taxon>Micromonosporales</taxon>
        <taxon>Micromonosporaceae</taxon>
        <taxon>Plantactinospora</taxon>
    </lineage>
</organism>
<dbReference type="InterPro" id="IPR001412">
    <property type="entry name" value="aa-tRNA-synth_I_CS"/>
</dbReference>
<dbReference type="Gene3D" id="1.10.730.10">
    <property type="entry name" value="Isoleucyl-tRNA Synthetase, Domain 1"/>
    <property type="match status" value="1"/>
</dbReference>
<dbReference type="SMART" id="SM01016">
    <property type="entry name" value="Arg_tRNA_synt_N"/>
    <property type="match status" value="1"/>
</dbReference>